<comment type="similarity">
    <text evidence="2 13">Belongs to the ClpA/ClpB family.</text>
</comment>
<dbReference type="CDD" id="cd00009">
    <property type="entry name" value="AAA"/>
    <property type="match status" value="1"/>
</dbReference>
<dbReference type="Pfam" id="PF07724">
    <property type="entry name" value="AAA_2"/>
    <property type="match status" value="1"/>
</dbReference>
<dbReference type="FunFam" id="3.40.50.300:FF:000010">
    <property type="entry name" value="Chaperone clpB 1, putative"/>
    <property type="match status" value="1"/>
</dbReference>
<dbReference type="Gene3D" id="1.10.1780.10">
    <property type="entry name" value="Clp, N-terminal domain"/>
    <property type="match status" value="1"/>
</dbReference>
<keyword evidence="4 14" id="KW-0963">Cytoplasm</keyword>
<evidence type="ECO:0000256" key="10">
    <source>
        <dbReference type="ARBA" id="ARBA00023186"/>
    </source>
</evidence>
<dbReference type="InterPro" id="IPR003959">
    <property type="entry name" value="ATPase_AAA_core"/>
</dbReference>
<keyword evidence="5 12" id="KW-0677">Repeat</keyword>
<dbReference type="InterPro" id="IPR036628">
    <property type="entry name" value="Clp_N_dom_sf"/>
</dbReference>
<dbReference type="GO" id="GO:0005829">
    <property type="term" value="C:cytosol"/>
    <property type="evidence" value="ECO:0007669"/>
    <property type="project" value="UniProtKB-ARBA"/>
</dbReference>
<gene>
    <name evidence="14" type="primary">clpB</name>
    <name evidence="16" type="ORF">CWI69_12130</name>
</gene>
<evidence type="ECO:0000256" key="5">
    <source>
        <dbReference type="ARBA" id="ARBA00022737"/>
    </source>
</evidence>
<dbReference type="InterPro" id="IPR017730">
    <property type="entry name" value="Chaperonin_ClpB"/>
</dbReference>
<comment type="subunit">
    <text evidence="14">Homohexamer; The oligomerization is ATP-dependent.</text>
</comment>
<feature type="coiled-coil region" evidence="14">
    <location>
        <begin position="405"/>
        <end position="492"/>
    </location>
</feature>
<dbReference type="PRINTS" id="PR00300">
    <property type="entry name" value="CLPPROTEASEA"/>
</dbReference>
<keyword evidence="8 14" id="KW-0346">Stress response</keyword>
<dbReference type="GO" id="GO:0016887">
    <property type="term" value="F:ATP hydrolysis activity"/>
    <property type="evidence" value="ECO:0007669"/>
    <property type="project" value="InterPro"/>
</dbReference>
<dbReference type="SMART" id="SM00382">
    <property type="entry name" value="AAA"/>
    <property type="match status" value="2"/>
</dbReference>
<dbReference type="InterPro" id="IPR003593">
    <property type="entry name" value="AAA+_ATPase"/>
</dbReference>
<feature type="domain" description="Clp R" evidence="15">
    <location>
        <begin position="3"/>
        <end position="146"/>
    </location>
</feature>
<dbReference type="Pfam" id="PF02861">
    <property type="entry name" value="Clp_N"/>
    <property type="match status" value="1"/>
</dbReference>
<dbReference type="Gene3D" id="1.10.8.60">
    <property type="match status" value="1"/>
</dbReference>
<dbReference type="InterPro" id="IPR028299">
    <property type="entry name" value="ClpA/B_CS2"/>
</dbReference>
<dbReference type="Proteomes" id="UP000287198">
    <property type="component" value="Unassembled WGS sequence"/>
</dbReference>
<dbReference type="PROSITE" id="PS00871">
    <property type="entry name" value="CLPAB_2"/>
    <property type="match status" value="1"/>
</dbReference>
<dbReference type="FunFam" id="1.10.1780.10:FF:000003">
    <property type="entry name" value="ATP-dependent chaperone ClpB"/>
    <property type="match status" value="1"/>
</dbReference>
<dbReference type="GO" id="GO:0005524">
    <property type="term" value="F:ATP binding"/>
    <property type="evidence" value="ECO:0007669"/>
    <property type="project" value="UniProtKB-UniRule"/>
</dbReference>
<dbReference type="CDD" id="cd19499">
    <property type="entry name" value="RecA-like_ClpB_Hsp104-like"/>
    <property type="match status" value="1"/>
</dbReference>
<dbReference type="Pfam" id="PF10431">
    <property type="entry name" value="ClpB_D2-small"/>
    <property type="match status" value="1"/>
</dbReference>
<dbReference type="Pfam" id="PF17871">
    <property type="entry name" value="AAA_lid_9"/>
    <property type="match status" value="1"/>
</dbReference>
<evidence type="ECO:0000256" key="7">
    <source>
        <dbReference type="ARBA" id="ARBA00022840"/>
    </source>
</evidence>
<comment type="subunit">
    <text evidence="11">Homohexamer. The oligomerization is ATP-dependent.</text>
</comment>
<dbReference type="InterPro" id="IPR019489">
    <property type="entry name" value="Clp_ATPase_C"/>
</dbReference>
<keyword evidence="6 13" id="KW-0547">Nucleotide-binding</keyword>
<dbReference type="InterPro" id="IPR027417">
    <property type="entry name" value="P-loop_NTPase"/>
</dbReference>
<evidence type="ECO:0000256" key="8">
    <source>
        <dbReference type="ARBA" id="ARBA00023016"/>
    </source>
</evidence>
<dbReference type="AlphaFoldDB" id="A0A432XR42"/>
<keyword evidence="9 14" id="KW-0175">Coiled coil</keyword>
<dbReference type="OrthoDB" id="9803641at2"/>
<dbReference type="NCBIfam" id="TIGR03346">
    <property type="entry name" value="chaperone_ClpB"/>
    <property type="match status" value="1"/>
</dbReference>
<evidence type="ECO:0000256" key="3">
    <source>
        <dbReference type="ARBA" id="ARBA00017574"/>
    </source>
</evidence>
<comment type="subcellular location">
    <subcellularLocation>
        <location evidence="1 14">Cytoplasm</location>
    </subcellularLocation>
</comment>
<evidence type="ECO:0000256" key="9">
    <source>
        <dbReference type="ARBA" id="ARBA00023054"/>
    </source>
</evidence>
<dbReference type="EMBL" id="PIPW01000007">
    <property type="protein sequence ID" value="RUO51154.1"/>
    <property type="molecule type" value="Genomic_DNA"/>
</dbReference>
<protein>
    <recommendedName>
        <fullName evidence="3 14">Chaperone protein ClpB</fullName>
    </recommendedName>
</protein>
<dbReference type="GO" id="GO:0042026">
    <property type="term" value="P:protein refolding"/>
    <property type="evidence" value="ECO:0007669"/>
    <property type="project" value="UniProtKB-UniRule"/>
</dbReference>
<dbReference type="InterPro" id="IPR001270">
    <property type="entry name" value="ClpA/B"/>
</dbReference>
<evidence type="ECO:0000259" key="15">
    <source>
        <dbReference type="PROSITE" id="PS51903"/>
    </source>
</evidence>
<evidence type="ECO:0000313" key="17">
    <source>
        <dbReference type="Proteomes" id="UP000287198"/>
    </source>
</evidence>
<evidence type="ECO:0000256" key="2">
    <source>
        <dbReference type="ARBA" id="ARBA00008675"/>
    </source>
</evidence>
<dbReference type="SUPFAM" id="SSF81923">
    <property type="entry name" value="Double Clp-N motif"/>
    <property type="match status" value="1"/>
</dbReference>
<dbReference type="GO" id="GO:0042802">
    <property type="term" value="F:identical protein binding"/>
    <property type="evidence" value="ECO:0007669"/>
    <property type="project" value="UniProtKB-ARBA"/>
</dbReference>
<dbReference type="RefSeq" id="WP_126764597.1">
    <property type="nucleotide sequence ID" value="NZ_JBHLTZ010000013.1"/>
</dbReference>
<dbReference type="Pfam" id="PF00004">
    <property type="entry name" value="AAA"/>
    <property type="match status" value="1"/>
</dbReference>
<dbReference type="SUPFAM" id="SSF52540">
    <property type="entry name" value="P-loop containing nucleoside triphosphate hydrolases"/>
    <property type="match status" value="2"/>
</dbReference>
<organism evidence="16 17">
    <name type="scientific">Pseudidiomarina halophila</name>
    <dbReference type="NCBI Taxonomy" id="1449799"/>
    <lineage>
        <taxon>Bacteria</taxon>
        <taxon>Pseudomonadati</taxon>
        <taxon>Pseudomonadota</taxon>
        <taxon>Gammaproteobacteria</taxon>
        <taxon>Alteromonadales</taxon>
        <taxon>Idiomarinaceae</taxon>
        <taxon>Pseudidiomarina</taxon>
    </lineage>
</organism>
<dbReference type="NCBIfam" id="NF008118">
    <property type="entry name" value="PRK10865.1"/>
    <property type="match status" value="1"/>
</dbReference>
<evidence type="ECO:0000256" key="12">
    <source>
        <dbReference type="PROSITE-ProRule" id="PRU01251"/>
    </source>
</evidence>
<evidence type="ECO:0000256" key="13">
    <source>
        <dbReference type="RuleBase" id="RU004432"/>
    </source>
</evidence>
<dbReference type="SMART" id="SM01086">
    <property type="entry name" value="ClpB_D2-small"/>
    <property type="match status" value="1"/>
</dbReference>
<evidence type="ECO:0000256" key="11">
    <source>
        <dbReference type="ARBA" id="ARBA00026057"/>
    </source>
</evidence>
<keyword evidence="7 13" id="KW-0067">ATP-binding</keyword>
<name>A0A432XR42_9GAMM</name>
<proteinExistence type="inferred from homology"/>
<dbReference type="GO" id="GO:0034605">
    <property type="term" value="P:cellular response to heat"/>
    <property type="evidence" value="ECO:0007669"/>
    <property type="project" value="TreeGrafter"/>
</dbReference>
<sequence length="857" mass="96263">MRFDKLTNKFQLAIADAQSLALGRDHQFIEPIHIMQALLNQDGGTLRPLLTYLQVDVNQLRAALSEALGNLPRVEGTGGEVQVSSATGTLLNLCDKFAQKRKDQYISSELFVLAATEDKGKLGDILKRLGITRDKVESAIEKVRGGENVDDQNAEDQRQALDKYTIDLTERAEQGKLDPVIGRDEEIRRTIQVLQRRTKNNPVLIGEPGVGKTAILEGLAQRIVNGEVPEGLKHKRVLSLDLGALLAGAKYRGEFEERLKAVLNELGKEEGRIILFIDELHTMVGAGKAEGAMDAGNMLKPALARGELHCVGATTLNEYRQYIEKDAALERRFQKVLVEEPSVEDTIAILRGLKERYEVHHSVQITDPAIVAAAMLSHRYISDRQLPDKAIDLIDEAASSIRMQIDSKPEELDRLERRIIQLQLEQKALQKEDDDASKKRLETLESELEDQQRKYAELEEVWLSEKTAVQGAQNIKAQLEQAKTDLEIARRASDLNRMSELQYGKIPELERQLETAIEAEDQTMTLLKNKVTEEQIADVLSRWTGIPVSKMLEGEREKLLKMEHKLHERVVGQDEAVTSVANAIRRSRAGLADPQRPIGSFLFLGPTGVGKTELCKSLANFLFDTEDAMVRIDMSEFMEKHSVARLVGAPPGYVGYEEGGYLTEAVRRRPYSVILLDEVEKAHPDVFNILLQVLDDGRLTDGQGRTVDFRNTVIIMTSNLGSDVIQEKAHQQNYEEMKADVMEILQHHFRPEFLNRVDETVVFHPLAKSEIRAIAEIQLQRLYQRLADRDYQVELTDAALDHLAAAGFDPVFGARPLKRAIQQEIENPLAQQLLAGKLIPGTPIKVDYQDEVITIKQ</sequence>
<keyword evidence="17" id="KW-1185">Reference proteome</keyword>
<evidence type="ECO:0000256" key="4">
    <source>
        <dbReference type="ARBA" id="ARBA00022490"/>
    </source>
</evidence>
<dbReference type="PANTHER" id="PTHR11638:SF18">
    <property type="entry name" value="HEAT SHOCK PROTEIN 104"/>
    <property type="match status" value="1"/>
</dbReference>
<dbReference type="InterPro" id="IPR004176">
    <property type="entry name" value="Clp_R_N"/>
</dbReference>
<accession>A0A432XR42</accession>
<comment type="caution">
    <text evidence="16">The sequence shown here is derived from an EMBL/GenBank/DDBJ whole genome shotgun (WGS) entry which is preliminary data.</text>
</comment>
<dbReference type="FunFam" id="3.40.50.300:FF:000025">
    <property type="entry name" value="ATP-dependent Clp protease subunit"/>
    <property type="match status" value="1"/>
</dbReference>
<dbReference type="InterPro" id="IPR018368">
    <property type="entry name" value="ClpA/B_CS1"/>
</dbReference>
<comment type="function">
    <text evidence="14">Part of a stress-induced multi-chaperone system, it is involved in the recovery of the cell from heat-induced damage, in cooperation with DnaK, DnaJ and GrpE.</text>
</comment>
<evidence type="ECO:0000256" key="14">
    <source>
        <dbReference type="RuleBase" id="RU362034"/>
    </source>
</evidence>
<dbReference type="InterPro" id="IPR041546">
    <property type="entry name" value="ClpA/ClpB_AAA_lid"/>
</dbReference>
<reference evidence="17" key="1">
    <citation type="journal article" date="2018" name="Front. Microbiol.">
        <title>Genome-Based Analysis Reveals the Taxonomy and Diversity of the Family Idiomarinaceae.</title>
        <authorList>
            <person name="Liu Y."/>
            <person name="Lai Q."/>
            <person name="Shao Z."/>
        </authorList>
    </citation>
    <scope>NUCLEOTIDE SEQUENCE [LARGE SCALE GENOMIC DNA]</scope>
    <source>
        <strain evidence="17">BH195</strain>
    </source>
</reference>
<dbReference type="InterPro" id="IPR050130">
    <property type="entry name" value="ClpA_ClpB"/>
</dbReference>
<keyword evidence="10 13" id="KW-0143">Chaperone</keyword>
<evidence type="ECO:0000256" key="1">
    <source>
        <dbReference type="ARBA" id="ARBA00004496"/>
    </source>
</evidence>
<dbReference type="PROSITE" id="PS00870">
    <property type="entry name" value="CLPAB_1"/>
    <property type="match status" value="1"/>
</dbReference>
<evidence type="ECO:0000256" key="6">
    <source>
        <dbReference type="ARBA" id="ARBA00022741"/>
    </source>
</evidence>
<dbReference type="FunFam" id="1.10.8.60:FF:000017">
    <property type="entry name" value="ATP-dependent chaperone ClpB"/>
    <property type="match status" value="1"/>
</dbReference>
<dbReference type="FunFam" id="3.40.50.300:FF:000120">
    <property type="entry name" value="ATP-dependent chaperone ClpB"/>
    <property type="match status" value="1"/>
</dbReference>
<dbReference type="Gene3D" id="3.40.50.300">
    <property type="entry name" value="P-loop containing nucleotide triphosphate hydrolases"/>
    <property type="match status" value="3"/>
</dbReference>
<dbReference type="PANTHER" id="PTHR11638">
    <property type="entry name" value="ATP-DEPENDENT CLP PROTEASE"/>
    <property type="match status" value="1"/>
</dbReference>
<dbReference type="PROSITE" id="PS51903">
    <property type="entry name" value="CLP_R"/>
    <property type="match status" value="1"/>
</dbReference>
<evidence type="ECO:0000313" key="16">
    <source>
        <dbReference type="EMBL" id="RUO51154.1"/>
    </source>
</evidence>